<dbReference type="PROSITE" id="PS00086">
    <property type="entry name" value="CYTOCHROME_P450"/>
    <property type="match status" value="1"/>
</dbReference>
<dbReference type="SUPFAM" id="SSF48264">
    <property type="entry name" value="Cytochrome P450"/>
    <property type="match status" value="1"/>
</dbReference>
<dbReference type="Gene3D" id="1.20.990.10">
    <property type="entry name" value="NADPH-cytochrome p450 Reductase, Chain A, domain 3"/>
    <property type="match status" value="1"/>
</dbReference>
<proteinExistence type="inferred from homology"/>
<dbReference type="InterPro" id="IPR039261">
    <property type="entry name" value="FNR_nucleotide-bd"/>
</dbReference>
<dbReference type="GO" id="GO:0016705">
    <property type="term" value="F:oxidoreductase activity, acting on paired donors, with incorporation or reduction of molecular oxygen"/>
    <property type="evidence" value="ECO:0007669"/>
    <property type="project" value="InterPro"/>
</dbReference>
<dbReference type="PANTHER" id="PTHR19384">
    <property type="entry name" value="NITRIC OXIDE SYNTHASE-RELATED"/>
    <property type="match status" value="1"/>
</dbReference>
<dbReference type="EMBL" id="MSZU01000095">
    <property type="protein sequence ID" value="OMP84350.1"/>
    <property type="molecule type" value="Genomic_DNA"/>
</dbReference>
<dbReference type="InterPro" id="IPR002401">
    <property type="entry name" value="Cyt_P450_E_grp-I"/>
</dbReference>
<keyword evidence="7" id="KW-0285">Flavoprotein</keyword>
<evidence type="ECO:0000256" key="2">
    <source>
        <dbReference type="ARBA" id="ARBA00001971"/>
    </source>
</evidence>
<dbReference type="GO" id="GO:0004497">
    <property type="term" value="F:monooxygenase activity"/>
    <property type="evidence" value="ECO:0007669"/>
    <property type="project" value="InterPro"/>
</dbReference>
<reference evidence="19 20" key="1">
    <citation type="submission" date="2017-01" db="EMBL/GenBank/DDBJ databases">
        <title>Draft genome sequence of Diplodia seriata F98.1, a fungal species involved in grapevine trunk diseases.</title>
        <authorList>
            <person name="Robert-Siegwald G."/>
            <person name="Vallet J."/>
            <person name="Abou-Mansour E."/>
            <person name="Xu J."/>
            <person name="Rey P."/>
            <person name="Bertsch C."/>
            <person name="Rego C."/>
            <person name="Larignon P."/>
            <person name="Fontaine F."/>
            <person name="Lebrun M.-H."/>
        </authorList>
    </citation>
    <scope>NUCLEOTIDE SEQUENCE [LARGE SCALE GENOMIC DNA]</scope>
    <source>
        <strain evidence="19 20">F98.1</strain>
    </source>
</reference>
<keyword evidence="12" id="KW-0560">Oxidoreductase</keyword>
<dbReference type="Gene3D" id="3.40.50.80">
    <property type="entry name" value="Nucleotide-binding domain of ferredoxin-NADP reductase (FNR) module"/>
    <property type="match status" value="1"/>
</dbReference>
<dbReference type="GO" id="GO:0004553">
    <property type="term" value="F:hydrolase activity, hydrolyzing O-glycosyl compounds"/>
    <property type="evidence" value="ECO:0007669"/>
    <property type="project" value="InterPro"/>
</dbReference>
<evidence type="ECO:0000256" key="10">
    <source>
        <dbReference type="ARBA" id="ARBA00022827"/>
    </source>
</evidence>
<dbReference type="Proteomes" id="UP000190776">
    <property type="component" value="Unassembled WGS sequence"/>
</dbReference>
<dbReference type="STRING" id="420778.A0A1S8B9Y7"/>
<dbReference type="InterPro" id="IPR023173">
    <property type="entry name" value="NADPH_Cyt_P450_Rdtase_alpha"/>
</dbReference>
<keyword evidence="14" id="KW-0326">Glycosidase</keyword>
<comment type="similarity">
    <text evidence="5">In the N-terminal section; belongs to the cytochrome P450 family.</text>
</comment>
<comment type="similarity">
    <text evidence="4">Belongs to the glycosyl hydrolase 5 (cellulase A) family.</text>
</comment>
<gene>
    <name evidence="19" type="ORF">BK809_0000357</name>
</gene>
<dbReference type="Pfam" id="PF00667">
    <property type="entry name" value="FAD_binding_1"/>
    <property type="match status" value="1"/>
</dbReference>
<keyword evidence="15" id="KW-0349">Heme</keyword>
<comment type="cofactor">
    <cofactor evidence="1">
        <name>FMN</name>
        <dbReference type="ChEBI" id="CHEBI:58210"/>
    </cofactor>
</comment>
<dbReference type="PROSITE" id="PS51384">
    <property type="entry name" value="FAD_FR"/>
    <property type="match status" value="1"/>
</dbReference>
<dbReference type="PROSITE" id="PS50902">
    <property type="entry name" value="FLAVODOXIN_LIKE"/>
    <property type="match status" value="1"/>
</dbReference>
<keyword evidence="10" id="KW-0274">FAD</keyword>
<comment type="cofactor">
    <cofactor evidence="3">
        <name>FAD</name>
        <dbReference type="ChEBI" id="CHEBI:57692"/>
    </cofactor>
</comment>
<dbReference type="GO" id="GO:0003958">
    <property type="term" value="F:NADPH-hemoprotein reductase activity"/>
    <property type="evidence" value="ECO:0007669"/>
    <property type="project" value="TreeGrafter"/>
</dbReference>
<evidence type="ECO:0000256" key="4">
    <source>
        <dbReference type="ARBA" id="ARBA00005641"/>
    </source>
</evidence>
<dbReference type="GO" id="GO:0005829">
    <property type="term" value="C:cytosol"/>
    <property type="evidence" value="ECO:0007669"/>
    <property type="project" value="TreeGrafter"/>
</dbReference>
<dbReference type="SUPFAM" id="SSF52218">
    <property type="entry name" value="Flavoproteins"/>
    <property type="match status" value="1"/>
</dbReference>
<dbReference type="InterPro" id="IPR036396">
    <property type="entry name" value="Cyt_P450_sf"/>
</dbReference>
<dbReference type="InterPro" id="IPR001128">
    <property type="entry name" value="Cyt_P450"/>
</dbReference>
<evidence type="ECO:0000256" key="16">
    <source>
        <dbReference type="SAM" id="MobiDB-lite"/>
    </source>
</evidence>
<dbReference type="GO" id="GO:0050660">
    <property type="term" value="F:flavin adenine dinucleotide binding"/>
    <property type="evidence" value="ECO:0007669"/>
    <property type="project" value="TreeGrafter"/>
</dbReference>
<evidence type="ECO:0000256" key="9">
    <source>
        <dbReference type="ARBA" id="ARBA00022801"/>
    </source>
</evidence>
<dbReference type="SUPFAM" id="SSF51445">
    <property type="entry name" value="(Trans)glycosidases"/>
    <property type="match status" value="1"/>
</dbReference>
<dbReference type="InterPro" id="IPR017853">
    <property type="entry name" value="GH"/>
</dbReference>
<dbReference type="Gene3D" id="1.10.630.10">
    <property type="entry name" value="Cytochrome P450"/>
    <property type="match status" value="1"/>
</dbReference>
<protein>
    <submittedName>
        <fullName evidence="19">Bifunctional P-450:NADPH-P450 reductase</fullName>
    </submittedName>
</protein>
<keyword evidence="13 15" id="KW-0408">Iron</keyword>
<evidence type="ECO:0000313" key="20">
    <source>
        <dbReference type="Proteomes" id="UP000190776"/>
    </source>
</evidence>
<evidence type="ECO:0000256" key="13">
    <source>
        <dbReference type="ARBA" id="ARBA00023004"/>
    </source>
</evidence>
<dbReference type="OrthoDB" id="1470350at2759"/>
<dbReference type="Pfam" id="PF00258">
    <property type="entry name" value="Flavodoxin_1"/>
    <property type="match status" value="1"/>
</dbReference>
<dbReference type="SUPFAM" id="SSF52343">
    <property type="entry name" value="Ferredoxin reductase-like, C-terminal NADP-linked domain"/>
    <property type="match status" value="1"/>
</dbReference>
<dbReference type="InterPro" id="IPR008254">
    <property type="entry name" value="Flavodoxin/NO_synth"/>
</dbReference>
<evidence type="ECO:0000313" key="19">
    <source>
        <dbReference type="EMBL" id="OMP84350.1"/>
    </source>
</evidence>
<dbReference type="GO" id="GO:0005506">
    <property type="term" value="F:iron ion binding"/>
    <property type="evidence" value="ECO:0007669"/>
    <property type="project" value="InterPro"/>
</dbReference>
<keyword evidence="8 15" id="KW-0479">Metal-binding</keyword>
<evidence type="ECO:0000259" key="18">
    <source>
        <dbReference type="PROSITE" id="PS51384"/>
    </source>
</evidence>
<dbReference type="InterPro" id="IPR018087">
    <property type="entry name" value="Glyco_hydro_5_CS"/>
</dbReference>
<dbReference type="InterPro" id="IPR017938">
    <property type="entry name" value="Riboflavin_synthase-like_b-brl"/>
</dbReference>
<dbReference type="InterPro" id="IPR029039">
    <property type="entry name" value="Flavoprotein-like_sf"/>
</dbReference>
<dbReference type="InterPro" id="IPR001433">
    <property type="entry name" value="OxRdtase_FAD/NAD-bd"/>
</dbReference>
<keyword evidence="6" id="KW-0813">Transport</keyword>
<evidence type="ECO:0000256" key="3">
    <source>
        <dbReference type="ARBA" id="ARBA00001974"/>
    </source>
</evidence>
<feature type="region of interest" description="Disordered" evidence="16">
    <location>
        <begin position="587"/>
        <end position="613"/>
    </location>
</feature>
<evidence type="ECO:0000256" key="6">
    <source>
        <dbReference type="ARBA" id="ARBA00022448"/>
    </source>
</evidence>
<dbReference type="InterPro" id="IPR003097">
    <property type="entry name" value="CysJ-like_FAD-binding"/>
</dbReference>
<dbReference type="PRINTS" id="PR00463">
    <property type="entry name" value="EP450I"/>
</dbReference>
<dbReference type="PRINTS" id="PR00385">
    <property type="entry name" value="P450"/>
</dbReference>
<comment type="caution">
    <text evidence="19">The sequence shown here is derived from an EMBL/GenBank/DDBJ whole genome shotgun (WGS) entry which is preliminary data.</text>
</comment>
<dbReference type="AlphaFoldDB" id="A0A1S8B9Y7"/>
<evidence type="ECO:0000256" key="8">
    <source>
        <dbReference type="ARBA" id="ARBA00022723"/>
    </source>
</evidence>
<evidence type="ECO:0000256" key="15">
    <source>
        <dbReference type="PIRSR" id="PIRSR602401-1"/>
    </source>
</evidence>
<keyword evidence="11" id="KW-0521">NADP</keyword>
<keyword evidence="9" id="KW-0378">Hydrolase</keyword>
<evidence type="ECO:0000256" key="7">
    <source>
        <dbReference type="ARBA" id="ARBA00022630"/>
    </source>
</evidence>
<feature type="domain" description="Flavodoxin-like" evidence="17">
    <location>
        <begin position="615"/>
        <end position="753"/>
    </location>
</feature>
<dbReference type="InterPro" id="IPR017927">
    <property type="entry name" value="FAD-bd_FR_type"/>
</dbReference>
<evidence type="ECO:0000259" key="17">
    <source>
        <dbReference type="PROSITE" id="PS50902"/>
    </source>
</evidence>
<organism evidence="19 20">
    <name type="scientific">Diplodia seriata</name>
    <dbReference type="NCBI Taxonomy" id="420778"/>
    <lineage>
        <taxon>Eukaryota</taxon>
        <taxon>Fungi</taxon>
        <taxon>Dikarya</taxon>
        <taxon>Ascomycota</taxon>
        <taxon>Pezizomycotina</taxon>
        <taxon>Dothideomycetes</taxon>
        <taxon>Dothideomycetes incertae sedis</taxon>
        <taxon>Botryosphaeriales</taxon>
        <taxon>Botryosphaeriaceae</taxon>
        <taxon>Diplodia</taxon>
    </lineage>
</organism>
<evidence type="ECO:0000256" key="5">
    <source>
        <dbReference type="ARBA" id="ARBA00010018"/>
    </source>
</evidence>
<evidence type="ECO:0000256" key="12">
    <source>
        <dbReference type="ARBA" id="ARBA00023002"/>
    </source>
</evidence>
<evidence type="ECO:0000256" key="14">
    <source>
        <dbReference type="ARBA" id="ARBA00023295"/>
    </source>
</evidence>
<dbReference type="Pfam" id="PF00067">
    <property type="entry name" value="p450"/>
    <property type="match status" value="1"/>
</dbReference>
<dbReference type="SUPFAM" id="SSF63380">
    <property type="entry name" value="Riboflavin synthase domain-like"/>
    <property type="match status" value="1"/>
</dbReference>
<feature type="domain" description="FAD-binding FR-type" evidence="18">
    <location>
        <begin position="786"/>
        <end position="1027"/>
    </location>
</feature>
<sequence length="1194" mass="130411">AGFDFTCTTDGSCDLSKLYPPLTQYGGPDGAGQMQHLAADRGLNVFRLPVSWQYLAGNQLGVDFNAANMAKYDALVQACLGIAGAKCIIDLHNYARWNGNIVGQSGGAVTNEHLTNAWWQLATKYKSEANVIFGIMNEPHHLDVPTWATTLQWVVNTIRSVGATSQTILLAGTDFAAAGSFASTSAASLAAITDADGSTEKLVFDVHQYLDLNRTGTDTECVRDGLDDGLKPLAEWLRANGRKAFLTETGGGNTGSCSQYVCAELDWMKLAFDTIGICAFNYRFNNFYAEHMHPFATQMAASLVQAGKRAFRTQMENRLRMWSNKEMQDNIQAMHKLCDELVAERKAHPQPGVNDLLNTMLTVADPVTGEKLDDENIRYQMVTFLIAGHETTSGTLSYLFYNLLKNPEALHKAQQEVDGVLGDSPLTVRHLEKLKYVDACIKETLRLNGPIGQTVRRAKHDTVLGGRYKISCDAAISINLRGMHSDPAVWGGDAAEFKPERMLHMDRYPPDAWKPFGVGMRSCIGRAFAEQEMLINVALLLQRFQVEMADPSYVLVNKSTLTIKPDGFFIKVRRRPGKGPMVGLAGDLGSSAADTTHKPSTADGASSTGGPKKPMTILYGSNAGTCKAFAEDLQSAAPGFGFDASVQTLDQGTENVSTEHPVVVITSSYEGKPPDNAAKFAAWVEKGEPKFEGVRYAVFGVGNSEWAATYQRVPKLVDGCLERGGGKRFVESCWADVKSDCTNEWEKWTEGLWERLAEDGGGGKAHASSLRAEVIKHDIPVILGGKDMSWAVVKSARSLGGEEVGLEKREVEIELPRDMQYQAGDYFVVLPSNPPQTVARVLHRFGLHPDDLISISDTRKTYLQSKQPISAQMFFSQRVELNAPPTERQLATILAATESASERASLSSLASPSAYQAKIVQQNFSILSLLEAHPTAHLPLPTYIDMLKPLSPRQYSIASSPLATHRFSAATNTYTLSLIYDVHVAPAWSNPSTTFRGVASSYLAALVPGDKIHGHVRTTNNPNFRLPPAPDTPVIMVAAGSGIAPMRGFVEERVALAAAAADGGKGMAPALLYFGCRDCERDFICGEELGEAEKKGVVGLRATFSKRGPEGEGEGTGRARYAYERMWEERDECAKLFRDGARILLCGSAAKLGKSTAETLKRIWLERDEGRSDADAEEWLQRVKEDRYVTDVFD</sequence>
<dbReference type="Pfam" id="PF00175">
    <property type="entry name" value="NAD_binding_1"/>
    <property type="match status" value="1"/>
</dbReference>
<feature type="binding site" description="axial binding residue" evidence="15">
    <location>
        <position position="523"/>
    </location>
    <ligand>
        <name>heme</name>
        <dbReference type="ChEBI" id="CHEBI:30413"/>
    </ligand>
    <ligandPart>
        <name>Fe</name>
        <dbReference type="ChEBI" id="CHEBI:18248"/>
    </ligandPart>
</feature>
<dbReference type="PANTHER" id="PTHR19384:SF127">
    <property type="entry name" value="BIFUNCTIONAL CYTOCHROME P450_NADPH--P450 REDUCTASE"/>
    <property type="match status" value="1"/>
</dbReference>
<accession>A0A1S8B9Y7</accession>
<dbReference type="GO" id="GO:0010181">
    <property type="term" value="F:FMN binding"/>
    <property type="evidence" value="ECO:0007669"/>
    <property type="project" value="InterPro"/>
</dbReference>
<dbReference type="GO" id="GO:0020037">
    <property type="term" value="F:heme binding"/>
    <property type="evidence" value="ECO:0007669"/>
    <property type="project" value="InterPro"/>
</dbReference>
<dbReference type="InterPro" id="IPR017972">
    <property type="entry name" value="Cyt_P450_CS"/>
</dbReference>
<dbReference type="Gene3D" id="2.40.30.10">
    <property type="entry name" value="Translation factors"/>
    <property type="match status" value="1"/>
</dbReference>
<name>A0A1S8B9Y7_9PEZI</name>
<feature type="non-terminal residue" evidence="19">
    <location>
        <position position="1"/>
    </location>
</feature>
<evidence type="ECO:0000256" key="1">
    <source>
        <dbReference type="ARBA" id="ARBA00001917"/>
    </source>
</evidence>
<dbReference type="Gene3D" id="3.40.50.360">
    <property type="match status" value="1"/>
</dbReference>
<dbReference type="PROSITE" id="PS00659">
    <property type="entry name" value="GLYCOSYL_HYDROL_F5"/>
    <property type="match status" value="1"/>
</dbReference>
<evidence type="ECO:0000256" key="11">
    <source>
        <dbReference type="ARBA" id="ARBA00022857"/>
    </source>
</evidence>
<comment type="cofactor">
    <cofactor evidence="2 15">
        <name>heme</name>
        <dbReference type="ChEBI" id="CHEBI:30413"/>
    </cofactor>
</comment>
<dbReference type="GO" id="GO:0000272">
    <property type="term" value="P:polysaccharide catabolic process"/>
    <property type="evidence" value="ECO:0007669"/>
    <property type="project" value="InterPro"/>
</dbReference>